<dbReference type="CDD" id="cd00088">
    <property type="entry name" value="HPT"/>
    <property type="match status" value="1"/>
</dbReference>
<keyword evidence="9 21" id="KW-0418">Kinase</keyword>
<dbReference type="SUPFAM" id="SSF47384">
    <property type="entry name" value="Homodimeric domain of signal transducing histidine kinase"/>
    <property type="match status" value="1"/>
</dbReference>
<evidence type="ECO:0000313" key="21">
    <source>
        <dbReference type="EMBL" id="SCA54822.1"/>
    </source>
</evidence>
<feature type="modified residue" description="4-aspartylphosphate" evidence="17">
    <location>
        <position position="599"/>
    </location>
</feature>
<evidence type="ECO:0000256" key="8">
    <source>
        <dbReference type="ARBA" id="ARBA00022741"/>
    </source>
</evidence>
<dbReference type="PROSITE" id="PS50894">
    <property type="entry name" value="HPT"/>
    <property type="match status" value="1"/>
</dbReference>
<keyword evidence="12" id="KW-0902">Two-component regulatory system</keyword>
<dbReference type="InterPro" id="IPR008207">
    <property type="entry name" value="Sig_transdc_His_kin_Hpt_dom"/>
</dbReference>
<dbReference type="GO" id="GO:0005886">
    <property type="term" value="C:plasma membrane"/>
    <property type="evidence" value="ECO:0007669"/>
    <property type="project" value="UniProtKB-SubCell"/>
</dbReference>
<evidence type="ECO:0000256" key="13">
    <source>
        <dbReference type="ARBA" id="ARBA00023136"/>
    </source>
</evidence>
<feature type="domain" description="Histidine kinase" evidence="18">
    <location>
        <begin position="164"/>
        <end position="381"/>
    </location>
</feature>
<dbReference type="RefSeq" id="WP_069185563.1">
    <property type="nucleotide sequence ID" value="NZ_FLYE01000001.1"/>
</dbReference>
<dbReference type="InterPro" id="IPR036890">
    <property type="entry name" value="HATPase_C_sf"/>
</dbReference>
<dbReference type="SMART" id="SM00073">
    <property type="entry name" value="HPT"/>
    <property type="match status" value="1"/>
</dbReference>
<dbReference type="SUPFAM" id="SSF55874">
    <property type="entry name" value="ATPase domain of HSP90 chaperone/DNA topoisomerase II/histidine kinase"/>
    <property type="match status" value="1"/>
</dbReference>
<evidence type="ECO:0000256" key="10">
    <source>
        <dbReference type="ARBA" id="ARBA00022840"/>
    </source>
</evidence>
<evidence type="ECO:0000313" key="22">
    <source>
        <dbReference type="Proteomes" id="UP000231658"/>
    </source>
</evidence>
<evidence type="ECO:0000256" key="7">
    <source>
        <dbReference type="ARBA" id="ARBA00022692"/>
    </source>
</evidence>
<dbReference type="AlphaFoldDB" id="A0A1C3RC79"/>
<evidence type="ECO:0000259" key="19">
    <source>
        <dbReference type="PROSITE" id="PS50110"/>
    </source>
</evidence>
<protein>
    <recommendedName>
        <fullName evidence="15">Sensory/regulatory protein RpfC</fullName>
        <ecNumber evidence="3">2.7.13.3</ecNumber>
    </recommendedName>
</protein>
<evidence type="ECO:0000256" key="14">
    <source>
        <dbReference type="ARBA" id="ARBA00064003"/>
    </source>
</evidence>
<dbReference type="SMART" id="SM00387">
    <property type="entry name" value="HATPase_c"/>
    <property type="match status" value="1"/>
</dbReference>
<dbReference type="InterPro" id="IPR036641">
    <property type="entry name" value="HPT_dom_sf"/>
</dbReference>
<dbReference type="GO" id="GO:0000155">
    <property type="term" value="F:phosphorelay sensor kinase activity"/>
    <property type="evidence" value="ECO:0007669"/>
    <property type="project" value="InterPro"/>
</dbReference>
<dbReference type="InterPro" id="IPR000014">
    <property type="entry name" value="PAS"/>
</dbReference>
<dbReference type="FunFam" id="3.30.565.10:FF:000010">
    <property type="entry name" value="Sensor histidine kinase RcsC"/>
    <property type="match status" value="1"/>
</dbReference>
<keyword evidence="22" id="KW-1185">Reference proteome</keyword>
<dbReference type="InterPro" id="IPR011006">
    <property type="entry name" value="CheY-like_superfamily"/>
</dbReference>
<evidence type="ECO:0000256" key="12">
    <source>
        <dbReference type="ARBA" id="ARBA00023012"/>
    </source>
</evidence>
<dbReference type="InterPro" id="IPR036097">
    <property type="entry name" value="HisK_dim/P_sf"/>
</dbReference>
<dbReference type="Proteomes" id="UP000231658">
    <property type="component" value="Unassembled WGS sequence"/>
</dbReference>
<dbReference type="PANTHER" id="PTHR45339">
    <property type="entry name" value="HYBRID SIGNAL TRANSDUCTION HISTIDINE KINASE J"/>
    <property type="match status" value="1"/>
</dbReference>
<dbReference type="SMART" id="SM00388">
    <property type="entry name" value="HisKA"/>
    <property type="match status" value="1"/>
</dbReference>
<feature type="modified residue" description="Phosphohistidine" evidence="16">
    <location>
        <position position="772"/>
    </location>
</feature>
<proteinExistence type="predicted"/>
<sequence length="830" mass="91701">MDNDLTPQVVVKHLSANETSHTDFGGEQLLEILETSPVSIGIMTPDGNYIWHNSRELELHDEMRRDLNGQNIKSYFSNPSQHAELGHKLNLGGCYEDEEIFFKKKNGDKWWGLVTAYSIAFRNEPAIITWTVDITEQKDSQNEMLKAVKEAERANNAKSSFLATMSHEIRTPMNGIMGMIQLLDRTELGDEQRDMLKVVGESAGSLLTIIDDILDFSKIEASKLQLENVSMNLRDMIEGTVDLLTNKAQEKGVELLSYISPQFEREYIGDPVRLRQILINLLGNAIKFTDEGAVIVEVHPVKDGKIRFEVTDTGIGLTKEQSDKLFQPFVQAEASTTRKFGGSGLGLSISQSLVEMMGGVINIISAPNEGSTFWFDLSLDEGEALSESATHYNLEGLTALVVEENRIARRTISDYLEAQGVEVFSTKSAETGMKALQYGFSNDNPYDLALICHDPGGLDGVEAACTILEDDELCETGIIITTHSNDVEARRSAEWLGINMFLQKPFRAETLFSAVANVTHRKISQKEHRLLDVVSYKAPDAEDALMAGALILVAEDNPVNQMVIEKQLDELGFACHLVPNGAQAWKALEGKDYGLLLTDCHMPEMDGYKLTELVRQRELHEPERGRLPIIALTANALVGEAEKCRQAGMDDYLSKPVNMEDLERTVGEWNPGLLEMRVAIHDDGRSSDEAASIQDQVDALLNDGFFVVDPEEGSDSVDEGVLDMAFIEQNIGDLDFARGMLDVFITTTASTIEELHVYIKNKEISKVKEAAHSIKGAANMAGALSLGEVCGQIEDIALNAVVEGDLEPATPLIDQVDSLFVKVKKAIRDL</sequence>
<evidence type="ECO:0000256" key="5">
    <source>
        <dbReference type="ARBA" id="ARBA00022553"/>
    </source>
</evidence>
<dbReference type="Gene3D" id="1.20.120.160">
    <property type="entry name" value="HPT domain"/>
    <property type="match status" value="1"/>
</dbReference>
<comment type="catalytic activity">
    <reaction evidence="1">
        <text>ATP + protein L-histidine = ADP + protein N-phospho-L-histidine.</text>
        <dbReference type="EC" id="2.7.13.3"/>
    </reaction>
</comment>
<dbReference type="EC" id="2.7.13.3" evidence="3"/>
<dbReference type="STRING" id="1867952.MTBPR1_10069"/>
<evidence type="ECO:0000256" key="15">
    <source>
        <dbReference type="ARBA" id="ARBA00068150"/>
    </source>
</evidence>
<dbReference type="InterPro" id="IPR005467">
    <property type="entry name" value="His_kinase_dom"/>
</dbReference>
<evidence type="ECO:0000259" key="20">
    <source>
        <dbReference type="PROSITE" id="PS50894"/>
    </source>
</evidence>
<dbReference type="SUPFAM" id="SSF52172">
    <property type="entry name" value="CheY-like"/>
    <property type="match status" value="2"/>
</dbReference>
<evidence type="ECO:0000256" key="9">
    <source>
        <dbReference type="ARBA" id="ARBA00022777"/>
    </source>
</evidence>
<dbReference type="OrthoDB" id="9789782at2"/>
<dbReference type="EMBL" id="FLYE01000001">
    <property type="protein sequence ID" value="SCA54822.1"/>
    <property type="molecule type" value="Genomic_DNA"/>
</dbReference>
<dbReference type="InterPro" id="IPR001789">
    <property type="entry name" value="Sig_transdc_resp-reg_receiver"/>
</dbReference>
<evidence type="ECO:0000256" key="3">
    <source>
        <dbReference type="ARBA" id="ARBA00012438"/>
    </source>
</evidence>
<dbReference type="Gene3D" id="1.10.287.130">
    <property type="match status" value="1"/>
</dbReference>
<comment type="subcellular location">
    <subcellularLocation>
        <location evidence="2">Cell membrane</location>
        <topology evidence="2">Multi-pass membrane protein</topology>
    </subcellularLocation>
</comment>
<comment type="caution">
    <text evidence="17">Lacks conserved residue(s) required for the propagation of feature annotation.</text>
</comment>
<dbReference type="FunFam" id="1.10.287.130:FF:000002">
    <property type="entry name" value="Two-component osmosensing histidine kinase"/>
    <property type="match status" value="1"/>
</dbReference>
<dbReference type="PROSITE" id="PS50109">
    <property type="entry name" value="HIS_KIN"/>
    <property type="match status" value="1"/>
</dbReference>
<dbReference type="InterPro" id="IPR004358">
    <property type="entry name" value="Sig_transdc_His_kin-like_C"/>
</dbReference>
<gene>
    <name evidence="21" type="ORF">MTBPR1_10069</name>
</gene>
<dbReference type="Pfam" id="PF02518">
    <property type="entry name" value="HATPase_c"/>
    <property type="match status" value="1"/>
</dbReference>
<dbReference type="SUPFAM" id="SSF47226">
    <property type="entry name" value="Histidine-containing phosphotransfer domain, HPT domain"/>
    <property type="match status" value="1"/>
</dbReference>
<evidence type="ECO:0000259" key="18">
    <source>
        <dbReference type="PROSITE" id="PS50109"/>
    </source>
</evidence>
<reference evidence="21 22" key="1">
    <citation type="submission" date="2016-07" db="EMBL/GenBank/DDBJ databases">
        <authorList>
            <person name="Lefevre C.T."/>
        </authorList>
    </citation>
    <scope>NUCLEOTIDE SEQUENCE [LARGE SCALE GENOMIC DNA]</scope>
    <source>
        <strain evidence="21">PR1</strain>
    </source>
</reference>
<dbReference type="Pfam" id="PF01627">
    <property type="entry name" value="Hpt"/>
    <property type="match status" value="1"/>
</dbReference>
<comment type="subunit">
    <text evidence="14">At low DSF concentrations, interacts with RpfF.</text>
</comment>
<dbReference type="Pfam" id="PF00512">
    <property type="entry name" value="HisKA"/>
    <property type="match status" value="1"/>
</dbReference>
<keyword evidence="6 21" id="KW-0808">Transferase</keyword>
<organism evidence="21 22">
    <name type="scientific">Candidatus Terasakiella magnetica</name>
    <dbReference type="NCBI Taxonomy" id="1867952"/>
    <lineage>
        <taxon>Bacteria</taxon>
        <taxon>Pseudomonadati</taxon>
        <taxon>Pseudomonadota</taxon>
        <taxon>Alphaproteobacteria</taxon>
        <taxon>Rhodospirillales</taxon>
        <taxon>Terasakiellaceae</taxon>
        <taxon>Terasakiella</taxon>
    </lineage>
</organism>
<name>A0A1C3RC79_9PROT</name>
<feature type="domain" description="Response regulatory" evidence="19">
    <location>
        <begin position="398"/>
        <end position="519"/>
    </location>
</feature>
<accession>A0A1C3RC79</accession>
<dbReference type="InterPro" id="IPR003594">
    <property type="entry name" value="HATPase_dom"/>
</dbReference>
<dbReference type="Gene3D" id="3.40.50.2300">
    <property type="match status" value="2"/>
</dbReference>
<dbReference type="GO" id="GO:0005524">
    <property type="term" value="F:ATP binding"/>
    <property type="evidence" value="ECO:0007669"/>
    <property type="project" value="UniProtKB-KW"/>
</dbReference>
<dbReference type="SUPFAM" id="SSF55785">
    <property type="entry name" value="PYP-like sensor domain (PAS domain)"/>
    <property type="match status" value="1"/>
</dbReference>
<keyword evidence="8" id="KW-0547">Nucleotide-binding</keyword>
<dbReference type="SMART" id="SM00448">
    <property type="entry name" value="REC"/>
    <property type="match status" value="2"/>
</dbReference>
<dbReference type="PRINTS" id="PR00344">
    <property type="entry name" value="BCTRLSENSOR"/>
</dbReference>
<feature type="domain" description="HPt" evidence="20">
    <location>
        <begin position="733"/>
        <end position="830"/>
    </location>
</feature>
<dbReference type="Gene3D" id="3.30.450.20">
    <property type="entry name" value="PAS domain"/>
    <property type="match status" value="1"/>
</dbReference>
<evidence type="ECO:0000256" key="6">
    <source>
        <dbReference type="ARBA" id="ARBA00022679"/>
    </source>
</evidence>
<evidence type="ECO:0000256" key="4">
    <source>
        <dbReference type="ARBA" id="ARBA00022475"/>
    </source>
</evidence>
<dbReference type="InterPro" id="IPR035965">
    <property type="entry name" value="PAS-like_dom_sf"/>
</dbReference>
<dbReference type="CDD" id="cd16922">
    <property type="entry name" value="HATPase_EvgS-ArcB-TorS-like"/>
    <property type="match status" value="1"/>
</dbReference>
<keyword evidence="7" id="KW-0812">Transmembrane</keyword>
<dbReference type="Pfam" id="PF00072">
    <property type="entry name" value="Response_reg"/>
    <property type="match status" value="2"/>
</dbReference>
<evidence type="ECO:0000256" key="2">
    <source>
        <dbReference type="ARBA" id="ARBA00004651"/>
    </source>
</evidence>
<dbReference type="NCBIfam" id="TIGR00229">
    <property type="entry name" value="sensory_box"/>
    <property type="match status" value="1"/>
</dbReference>
<keyword evidence="13" id="KW-0472">Membrane</keyword>
<evidence type="ECO:0000256" key="16">
    <source>
        <dbReference type="PROSITE-ProRule" id="PRU00110"/>
    </source>
</evidence>
<keyword evidence="5 17" id="KW-0597">Phosphoprotein</keyword>
<dbReference type="Gene3D" id="3.30.565.10">
    <property type="entry name" value="Histidine kinase-like ATPase, C-terminal domain"/>
    <property type="match status" value="1"/>
</dbReference>
<keyword evidence="10" id="KW-0067">ATP-binding</keyword>
<evidence type="ECO:0000256" key="11">
    <source>
        <dbReference type="ARBA" id="ARBA00022989"/>
    </source>
</evidence>
<feature type="domain" description="Response regulatory" evidence="19">
    <location>
        <begin position="550"/>
        <end position="670"/>
    </location>
</feature>
<evidence type="ECO:0000256" key="1">
    <source>
        <dbReference type="ARBA" id="ARBA00000085"/>
    </source>
</evidence>
<dbReference type="InterPro" id="IPR003661">
    <property type="entry name" value="HisK_dim/P_dom"/>
</dbReference>
<dbReference type="PANTHER" id="PTHR45339:SF1">
    <property type="entry name" value="HYBRID SIGNAL TRANSDUCTION HISTIDINE KINASE J"/>
    <property type="match status" value="1"/>
</dbReference>
<dbReference type="CDD" id="cd00082">
    <property type="entry name" value="HisKA"/>
    <property type="match status" value="1"/>
</dbReference>
<keyword evidence="11" id="KW-1133">Transmembrane helix</keyword>
<dbReference type="PROSITE" id="PS50110">
    <property type="entry name" value="RESPONSE_REGULATORY"/>
    <property type="match status" value="2"/>
</dbReference>
<evidence type="ECO:0000256" key="17">
    <source>
        <dbReference type="PROSITE-ProRule" id="PRU00169"/>
    </source>
</evidence>
<dbReference type="CDD" id="cd17546">
    <property type="entry name" value="REC_hyHK_CKI1_RcsC-like"/>
    <property type="match status" value="1"/>
</dbReference>
<keyword evidence="4" id="KW-1003">Cell membrane</keyword>